<dbReference type="NCBIfam" id="TIGR04272">
    <property type="entry name" value="cxxc_cxxc_Mbark"/>
    <property type="match status" value="1"/>
</dbReference>
<keyword evidence="3" id="KW-1185">Reference proteome</keyword>
<protein>
    <recommendedName>
        <fullName evidence="1">CxxC-x17-CxxC domain-containing protein</fullName>
    </recommendedName>
</protein>
<sequence>MDNRYPSRGPRSYDDRPREFHKTVCSDCGVECEVPFKPTEGRPVYCRDCLPKHRKPRF</sequence>
<reference evidence="2" key="1">
    <citation type="submission" date="2019-05" db="EMBL/GenBank/DDBJ databases">
        <title>Methanoculleus sp. FWC-SCC1, a methanogenic archaeon isolated from deep marine cold seep.</title>
        <authorList>
            <person name="Chen Y.-W."/>
            <person name="Chen S.-C."/>
            <person name="Teng N.-H."/>
            <person name="Lai M.-C."/>
        </authorList>
    </citation>
    <scope>NUCLEOTIDE SEQUENCE</scope>
    <source>
        <strain evidence="2">FWC-SCC1</strain>
    </source>
</reference>
<feature type="domain" description="CxxC-x17-CxxC" evidence="1">
    <location>
        <begin position="18"/>
        <end position="54"/>
    </location>
</feature>
<evidence type="ECO:0000313" key="2">
    <source>
        <dbReference type="EMBL" id="MDN7025325.1"/>
    </source>
</evidence>
<organism evidence="2 3">
    <name type="scientific">Methanoculleus frigidifontis</name>
    <dbReference type="NCBI Taxonomy" id="2584085"/>
    <lineage>
        <taxon>Archaea</taxon>
        <taxon>Methanobacteriati</taxon>
        <taxon>Methanobacteriota</taxon>
        <taxon>Stenosarchaea group</taxon>
        <taxon>Methanomicrobia</taxon>
        <taxon>Methanomicrobiales</taxon>
        <taxon>Methanomicrobiaceae</taxon>
        <taxon>Methanoculleus</taxon>
    </lineage>
</organism>
<evidence type="ECO:0000313" key="3">
    <source>
        <dbReference type="Proteomes" id="UP001168338"/>
    </source>
</evidence>
<dbReference type="InterPro" id="IPR026363">
    <property type="entry name" value="CxxC-x17-CxxC_dom"/>
</dbReference>
<dbReference type="RefSeq" id="WP_301664476.1">
    <property type="nucleotide sequence ID" value="NZ_VCYH01000007.1"/>
</dbReference>
<dbReference type="EMBL" id="VCYH01000007">
    <property type="protein sequence ID" value="MDN7025325.1"/>
    <property type="molecule type" value="Genomic_DNA"/>
</dbReference>
<name>A0ABT8MBS4_9EURY</name>
<accession>A0ABT8MBS4</accession>
<dbReference type="Proteomes" id="UP001168338">
    <property type="component" value="Unassembled WGS sequence"/>
</dbReference>
<evidence type="ECO:0000259" key="1">
    <source>
        <dbReference type="Pfam" id="PF23477"/>
    </source>
</evidence>
<proteinExistence type="predicted"/>
<comment type="caution">
    <text evidence="2">The sequence shown here is derived from an EMBL/GenBank/DDBJ whole genome shotgun (WGS) entry which is preliminary data.</text>
</comment>
<gene>
    <name evidence="2" type="ORF">FGU65_10540</name>
</gene>
<dbReference type="Pfam" id="PF23477">
    <property type="entry name" value="zf_Tbcl_2"/>
    <property type="match status" value="1"/>
</dbReference>